<gene>
    <name evidence="3" type="ORF">CYMTET_56577</name>
</gene>
<name>A0AAE0EMF0_9CHLO</name>
<evidence type="ECO:0000313" key="4">
    <source>
        <dbReference type="Proteomes" id="UP001190700"/>
    </source>
</evidence>
<dbReference type="InterPro" id="IPR011050">
    <property type="entry name" value="Pectin_lyase_fold/virulence"/>
</dbReference>
<feature type="transmembrane region" description="Helical" evidence="1">
    <location>
        <begin position="1356"/>
        <end position="1380"/>
    </location>
</feature>
<keyword evidence="1" id="KW-0472">Membrane</keyword>
<evidence type="ECO:0000313" key="3">
    <source>
        <dbReference type="EMBL" id="KAK3233107.1"/>
    </source>
</evidence>
<dbReference type="PANTHER" id="PTHR11319:SF35">
    <property type="entry name" value="OUTER MEMBRANE PROTEIN PMPC-RELATED"/>
    <property type="match status" value="1"/>
</dbReference>
<dbReference type="InterPro" id="IPR006626">
    <property type="entry name" value="PbH1"/>
</dbReference>
<organism evidence="3 4">
    <name type="scientific">Cymbomonas tetramitiformis</name>
    <dbReference type="NCBI Taxonomy" id="36881"/>
    <lineage>
        <taxon>Eukaryota</taxon>
        <taxon>Viridiplantae</taxon>
        <taxon>Chlorophyta</taxon>
        <taxon>Pyramimonadophyceae</taxon>
        <taxon>Pyramimonadales</taxon>
        <taxon>Pyramimonadaceae</taxon>
        <taxon>Cymbomonas</taxon>
    </lineage>
</organism>
<feature type="transmembrane region" description="Helical" evidence="1">
    <location>
        <begin position="1237"/>
        <end position="1255"/>
    </location>
</feature>
<evidence type="ECO:0000256" key="1">
    <source>
        <dbReference type="SAM" id="Phobius"/>
    </source>
</evidence>
<keyword evidence="1" id="KW-0812">Transmembrane</keyword>
<dbReference type="SMART" id="SM00710">
    <property type="entry name" value="PbH1"/>
    <property type="match status" value="9"/>
</dbReference>
<evidence type="ECO:0000259" key="2">
    <source>
        <dbReference type="Pfam" id="PF13229"/>
    </source>
</evidence>
<dbReference type="PANTHER" id="PTHR11319">
    <property type="entry name" value="G PROTEIN-COUPLED RECEPTOR-RELATED"/>
    <property type="match status" value="1"/>
</dbReference>
<protein>
    <recommendedName>
        <fullName evidence="2">Right handed beta helix domain-containing protein</fullName>
    </recommendedName>
</protein>
<proteinExistence type="predicted"/>
<dbReference type="InterPro" id="IPR039448">
    <property type="entry name" value="Beta_helix"/>
</dbReference>
<dbReference type="EMBL" id="LGRX02035802">
    <property type="protein sequence ID" value="KAK3233107.1"/>
    <property type="molecule type" value="Genomic_DNA"/>
</dbReference>
<dbReference type="Pfam" id="PF13229">
    <property type="entry name" value="Beta_helix"/>
    <property type="match status" value="1"/>
</dbReference>
<keyword evidence="1" id="KW-1133">Transmembrane helix</keyword>
<feature type="non-terminal residue" evidence="3">
    <location>
        <position position="1"/>
    </location>
</feature>
<comment type="caution">
    <text evidence="3">The sequence shown here is derived from an EMBL/GenBank/DDBJ whole genome shotgun (WGS) entry which is preliminary data.</text>
</comment>
<feature type="domain" description="Right handed beta helix" evidence="2">
    <location>
        <begin position="581"/>
        <end position="732"/>
    </location>
</feature>
<feature type="transmembrane region" description="Helical" evidence="1">
    <location>
        <begin position="1710"/>
        <end position="1728"/>
    </location>
</feature>
<dbReference type="Proteomes" id="UP001190700">
    <property type="component" value="Unassembled WGS sequence"/>
</dbReference>
<accession>A0AAE0EMF0</accession>
<sequence length="1942" mass="206961">GGALRISRLSTVEMVASDIFANLVVGSDGHGAGVSIEDACELVLRATLVRCNRLTWSGQGAGVAAWQQSNVTLTEGCRVEGNLASTGGGLYGDTSVEIVVRDSHVWGNHATDAGGGIASFRRVVVINSTVTMNYAVDGGGGIHGTVVEVVSSSVNMNAGGRGGAIALFTNGASLLLARSEVLGNYARDVGGGIFLSRGAITLEAGSVLRENAATANGGGIMMVQAGAYLYLANSTIQRNQCTNGGGVYCTQGCRITISNGSSVHGNQAFSNGGGLYLAEDSTLEVLGESRVWENVCCWSGAGIMARAGSLVLLAGGSSVEGNVADREGGGITLNRGKSILRPTTLWVTRAAVMHNVALTYSGGGIVSDMACAVWLGEGSVVYGNWAGYEGGGISARASSLQLSENTAIAFNKALNGGGIALSGPSDEIANSSNPSDFMHASGATFIGNSATYSGGALMVNSGAQVAMGPWSLLGVSEKDQSTMKELWWNATNSRLSQEAKSTLLTESGGGAPVSDELKAALRVTTRNCKLKSVCVKDNSAQQGAAFFFRMCWRGSTLARLHLEGNVGLVESSSGEQQPTSIIAAQASTALLVESRFIRNTGTALWVQQDSSVLVSGLRVAQHSGVDQGAAIYVDARSSALVRNSSFVNCSAQRGGAVFTAGRLDLVHSTFRGNGAALLGGAVYLQLNSQVTNITQCDFVNNTAGGVAADCECTASAASSLGEECGNGGALYIEGGGDPLEINRTYLRALTYAGNTAQNGGVVGYWRPVNLHASPFPPHCEGCPLLEAGDGNVAAYGSPGGWATAPANLEVDAVLAAEKGGFPIQQTITVSITDGNGEVVTIDSTSVVEMHFAQGGGCWQSQGAVRRNAEAGVVTFSGASSDLVISGAPGSRCEVYFTSTLGGRYPEGVISSITVVPLQYCQPGEELVNVATDNTSAYQMCLPCEAGKMSLGNESGCMDCPKALGCAADERECPIHCLGGDQFVVCQGAYVAPNAQYCGDDIACFFERVYSCPLALACTTTARTADGEVLDGYSNVCGGGKEGEGIGAERVGAGAASVAALRLCDETSFAGVDAVMCGGAATAACSPTHRTNILGDGCVPCEDRTLVMFTTLCGLVVLLLLLGAMFAVFRGTAVHTTVSRTKASVIDEVMTGEAQATSIHILKAKSAAALVLGYVQVISQLAAIFPQEVIPEVVNVFVARLDFVNLDVGFLFNLECFGYHFAPTVDQSAYWLSFSQSVALPTFLCLFFGAVYCYIVNERARVFRHNLRALELQAGHTLDAVVKKEKEATEEKWRSNMLATCSGAALFAMMFVHPGISTVIFQLFNCEMVHYDDVTLQAQHWLKNDITVECFTEHWRIGMVFAVITLITFTFGYPLSLLLGMSHLRRYHKLRIPRHEAERYVDLIRSGLWVLCAEEEVVILRLCGSFFVDPAERPEHSTRLTRIVSAARRVRKRAHGIIHNLQIPALRPSRLKDLDGHEDAAQHSDRHLAEEGAWQPLREAVTIPGRLRSVAKVWKSKAKRHVSARNNMPVDVYLPRESFVVCSGRRAQDLQDTWDGMWKRPPPLLAQACFDKAVRRMGKMVQSADNGNENDRDEDVMVVLRDGRVIESAHLYLKVQLDGDAVRMTRMTRMDNEIHSRVLGQFTDPFKPQFFFWQSYEITRRMLQTGIVVLVGLFAGDGPAIMYAMIISVVAIMLHMRYSPYKNAALDDLQLAILVNQFAIQIMILMVHLDERTSGFLGISLLIMQCVLLTYAMTLIVPAFRPVLVALRAKINQLSKPVANSFLIRSLKESVARSFTVHLSRFSLLGSFRETNPMRDDKVNTVAASQPIIPTSATQLPAKPDDGKVDVLAAAAAQPTEPISAVQMAVKSDETKPMNGIQEPILNSIMEDESCGQAGDAESPHPWTNSSLARASSAFGWRLYELKQRVVASGSPSMLLRQQLFEG</sequence>
<feature type="transmembrane region" description="Helical" evidence="1">
    <location>
        <begin position="1734"/>
        <end position="1759"/>
    </location>
</feature>
<keyword evidence="4" id="KW-1185">Reference proteome</keyword>
<reference evidence="3 4" key="1">
    <citation type="journal article" date="2015" name="Genome Biol. Evol.">
        <title>Comparative Genomics of a Bacterivorous Green Alga Reveals Evolutionary Causalities and Consequences of Phago-Mixotrophic Mode of Nutrition.</title>
        <authorList>
            <person name="Burns J.A."/>
            <person name="Paasch A."/>
            <person name="Narechania A."/>
            <person name="Kim E."/>
        </authorList>
    </citation>
    <scope>NUCLEOTIDE SEQUENCE [LARGE SCALE GENOMIC DNA]</scope>
    <source>
        <strain evidence="3 4">PLY_AMNH</strain>
    </source>
</reference>
<dbReference type="SUPFAM" id="SSF51126">
    <property type="entry name" value="Pectin lyase-like"/>
    <property type="match status" value="3"/>
</dbReference>
<feature type="transmembrane region" description="Helical" evidence="1">
    <location>
        <begin position="1303"/>
        <end position="1323"/>
    </location>
</feature>
<feature type="transmembrane region" description="Helical" evidence="1">
    <location>
        <begin position="1105"/>
        <end position="1128"/>
    </location>
</feature>